<dbReference type="EMBL" id="CH473966">
    <property type="protein sequence ID" value="EDL95914.1"/>
    <property type="molecule type" value="Genomic_DNA"/>
</dbReference>
<sequence>MCIRKEPSFIHYSCATHLYSWLLGRLRQDYAHKFEIRDQLRQPSETPYRKSAIAIGKV</sequence>
<gene>
    <name evidence="1" type="ORF">rCG_36283</name>
</gene>
<dbReference type="AlphaFoldDB" id="A6IQA0"/>
<reference evidence="1 2" key="1">
    <citation type="submission" date="2005-09" db="EMBL/GenBank/DDBJ databases">
        <authorList>
            <person name="Mural R.J."/>
            <person name="Li P.W."/>
            <person name="Adams M.D."/>
            <person name="Amanatides P.G."/>
            <person name="Baden-Tillson H."/>
            <person name="Barnstead M."/>
            <person name="Chin S.H."/>
            <person name="Dew I."/>
            <person name="Evans C.A."/>
            <person name="Ferriera S."/>
            <person name="Flanigan M."/>
            <person name="Fosler C."/>
            <person name="Glodek A."/>
            <person name="Gu Z."/>
            <person name="Holt R.A."/>
            <person name="Jennings D."/>
            <person name="Kraft C.L."/>
            <person name="Lu F."/>
            <person name="Nguyen T."/>
            <person name="Nusskern D.R."/>
            <person name="Pfannkoch C.M."/>
            <person name="Sitter C."/>
            <person name="Sutton G.G."/>
            <person name="Venter J.C."/>
            <person name="Wang Z."/>
            <person name="Woodage T."/>
            <person name="Zheng X.H."/>
            <person name="Zhong F."/>
        </authorList>
    </citation>
    <scope>NUCLEOTIDE SEQUENCE [LARGE SCALE GENOMIC DNA]</scope>
    <source>
        <strain>BN</strain>
        <strain evidence="2">Sprague-Dawley</strain>
    </source>
</reference>
<evidence type="ECO:0000313" key="1">
    <source>
        <dbReference type="EMBL" id="EDL95914.1"/>
    </source>
</evidence>
<dbReference type="Proteomes" id="UP000234681">
    <property type="component" value="Chromosome X"/>
</dbReference>
<name>A6IQA0_RAT</name>
<accession>A6IQA0</accession>
<organism evidence="1 2">
    <name type="scientific">Rattus norvegicus</name>
    <name type="common">Rat</name>
    <dbReference type="NCBI Taxonomy" id="10116"/>
    <lineage>
        <taxon>Eukaryota</taxon>
        <taxon>Metazoa</taxon>
        <taxon>Chordata</taxon>
        <taxon>Craniata</taxon>
        <taxon>Vertebrata</taxon>
        <taxon>Euteleostomi</taxon>
        <taxon>Mammalia</taxon>
        <taxon>Eutheria</taxon>
        <taxon>Euarchontoglires</taxon>
        <taxon>Glires</taxon>
        <taxon>Rodentia</taxon>
        <taxon>Myomorpha</taxon>
        <taxon>Muroidea</taxon>
        <taxon>Muridae</taxon>
        <taxon>Murinae</taxon>
        <taxon>Rattus</taxon>
    </lineage>
</organism>
<proteinExistence type="predicted"/>
<evidence type="ECO:0000313" key="2">
    <source>
        <dbReference type="Proteomes" id="UP000234681"/>
    </source>
</evidence>
<protein>
    <submittedName>
        <fullName evidence="1">RCG36283</fullName>
    </submittedName>
</protein>